<dbReference type="InterPro" id="IPR010093">
    <property type="entry name" value="SinI_DNA-bd"/>
</dbReference>
<feature type="domain" description="Helix-turn-helix" evidence="1">
    <location>
        <begin position="50"/>
        <end position="96"/>
    </location>
</feature>
<gene>
    <name evidence="2" type="ORF">SSPH_01405</name>
</gene>
<comment type="caution">
    <text evidence="2">The sequence shown here is derived from an EMBL/GenBank/DDBJ whole genome shotgun (WGS) entry which is preliminary data.</text>
</comment>
<dbReference type="InterPro" id="IPR041657">
    <property type="entry name" value="HTH_17"/>
</dbReference>
<accession>A0ABM9W378</accession>
<keyword evidence="3" id="KW-1185">Reference proteome</keyword>
<dbReference type="RefSeq" id="WP_075752607.1">
    <property type="nucleotide sequence ID" value="NZ_CP146991.1"/>
</dbReference>
<evidence type="ECO:0000313" key="3">
    <source>
        <dbReference type="Proteomes" id="UP000245702"/>
    </source>
</evidence>
<sequence length="96" mass="10532">MKTAERQIFTLKDANGKQQLYTVNESGQLVPYIEKKANPNEKPWAVSNGVADTCKILGLSRGTVMKLISSGQLRAIKAGAKRWIIPGSSIEQFLAQ</sequence>
<reference evidence="2 3" key="1">
    <citation type="submission" date="2016-01" db="EMBL/GenBank/DDBJ databases">
        <authorList>
            <person name="Brown R."/>
        </authorList>
    </citation>
    <scope>NUCLEOTIDE SEQUENCE [LARGE SCALE GENOMIC DNA]</scope>
    <source>
        <strain evidence="2">Sporomusa sphaeroides DSM 2875</strain>
    </source>
</reference>
<organism evidence="2 3">
    <name type="scientific">Sporomusa sphaeroides DSM 2875</name>
    <dbReference type="NCBI Taxonomy" id="1337886"/>
    <lineage>
        <taxon>Bacteria</taxon>
        <taxon>Bacillati</taxon>
        <taxon>Bacillota</taxon>
        <taxon>Negativicutes</taxon>
        <taxon>Selenomonadales</taxon>
        <taxon>Sporomusaceae</taxon>
        <taxon>Sporomusa</taxon>
    </lineage>
</organism>
<proteinExistence type="predicted"/>
<protein>
    <submittedName>
        <fullName evidence="2">Helix-turn-helix domain protein</fullName>
    </submittedName>
</protein>
<dbReference type="Proteomes" id="UP000245702">
    <property type="component" value="Unassembled WGS sequence"/>
</dbReference>
<dbReference type="EMBL" id="FCOW01000005">
    <property type="protein sequence ID" value="CVK18761.1"/>
    <property type="molecule type" value="Genomic_DNA"/>
</dbReference>
<dbReference type="NCBIfam" id="TIGR01764">
    <property type="entry name" value="excise"/>
    <property type="match status" value="1"/>
</dbReference>
<evidence type="ECO:0000259" key="1">
    <source>
        <dbReference type="Pfam" id="PF12728"/>
    </source>
</evidence>
<name>A0ABM9W378_9FIRM</name>
<dbReference type="Pfam" id="PF12728">
    <property type="entry name" value="HTH_17"/>
    <property type="match status" value="1"/>
</dbReference>
<evidence type="ECO:0000313" key="2">
    <source>
        <dbReference type="EMBL" id="CVK18761.1"/>
    </source>
</evidence>